<dbReference type="InterPro" id="IPR051132">
    <property type="entry name" value="3-5_Exonuclease_domain"/>
</dbReference>
<dbReference type="InterPro" id="IPR002562">
    <property type="entry name" value="3'-5'_exonuclease_dom"/>
</dbReference>
<evidence type="ECO:0000313" key="5">
    <source>
        <dbReference type="Proteomes" id="UP000288805"/>
    </source>
</evidence>
<keyword evidence="1" id="KW-0540">Nuclease</keyword>
<dbReference type="FunFam" id="3.30.420.10:FF:000054">
    <property type="entry name" value="Werner Syndrome-like exonuclease"/>
    <property type="match status" value="1"/>
</dbReference>
<evidence type="ECO:0000313" key="4">
    <source>
        <dbReference type="EMBL" id="RVW39219.1"/>
    </source>
</evidence>
<sequence length="219" mass="25129">MVARNYTELMIMMNPINTITFNPNTSKYSVNFAGKTIETTLTDKAAIVDEWVQEILSIYAGKPMVVGLDIEWRPNRIPSMSNKSATLQLCINNKCLILQLFYMDEIPQSLKGFLLDSNFTFVGVEVGADIDKLKNEYGLECSCSADVRILAMQRWPGRFRRPGLKDLAWEVVNLRMKKPKHVCMSNWEARVLNENQVEYACIDAYASYRIGHKLIIEKY</sequence>
<reference evidence="4 5" key="1">
    <citation type="journal article" date="2018" name="PLoS Genet.">
        <title>Population sequencing reveals clonal diversity and ancestral inbreeding in the grapevine cultivar Chardonnay.</title>
        <authorList>
            <person name="Roach M.J."/>
            <person name="Johnson D.L."/>
            <person name="Bohlmann J."/>
            <person name="van Vuuren H.J."/>
            <person name="Jones S.J."/>
            <person name="Pretorius I.S."/>
            <person name="Schmidt S.A."/>
            <person name="Borneman A.R."/>
        </authorList>
    </citation>
    <scope>NUCLEOTIDE SEQUENCE [LARGE SCALE GENOMIC DNA]</scope>
    <source>
        <strain evidence="5">cv. Chardonnay</strain>
        <tissue evidence="4">Leaf</tissue>
    </source>
</reference>
<protein>
    <submittedName>
        <fullName evidence="4">Werner Syndrome-like exonuclease</fullName>
    </submittedName>
</protein>
<dbReference type="SUPFAM" id="SSF53098">
    <property type="entry name" value="Ribonuclease H-like"/>
    <property type="match status" value="1"/>
</dbReference>
<evidence type="ECO:0000256" key="2">
    <source>
        <dbReference type="ARBA" id="ARBA00022801"/>
    </source>
</evidence>
<dbReference type="CDD" id="cd06141">
    <property type="entry name" value="WRN_exo"/>
    <property type="match status" value="1"/>
</dbReference>
<dbReference type="AlphaFoldDB" id="A0A438DUQ5"/>
<keyword evidence="2" id="KW-0378">Hydrolase</keyword>
<dbReference type="SMART" id="SM00474">
    <property type="entry name" value="35EXOc"/>
    <property type="match status" value="1"/>
</dbReference>
<keyword evidence="4" id="KW-0269">Exonuclease</keyword>
<organism evidence="4 5">
    <name type="scientific">Vitis vinifera</name>
    <name type="common">Grape</name>
    <dbReference type="NCBI Taxonomy" id="29760"/>
    <lineage>
        <taxon>Eukaryota</taxon>
        <taxon>Viridiplantae</taxon>
        <taxon>Streptophyta</taxon>
        <taxon>Embryophyta</taxon>
        <taxon>Tracheophyta</taxon>
        <taxon>Spermatophyta</taxon>
        <taxon>Magnoliopsida</taxon>
        <taxon>eudicotyledons</taxon>
        <taxon>Gunneridae</taxon>
        <taxon>Pentapetalae</taxon>
        <taxon>rosids</taxon>
        <taxon>Vitales</taxon>
        <taxon>Vitaceae</taxon>
        <taxon>Viteae</taxon>
        <taxon>Vitis</taxon>
    </lineage>
</organism>
<comment type="caution">
    <text evidence="4">The sequence shown here is derived from an EMBL/GenBank/DDBJ whole genome shotgun (WGS) entry which is preliminary data.</text>
</comment>
<dbReference type="Gene3D" id="3.30.420.10">
    <property type="entry name" value="Ribonuclease H-like superfamily/Ribonuclease H"/>
    <property type="match status" value="1"/>
</dbReference>
<dbReference type="PANTHER" id="PTHR13620">
    <property type="entry name" value="3-5 EXONUCLEASE"/>
    <property type="match status" value="1"/>
</dbReference>
<dbReference type="GO" id="GO:0006139">
    <property type="term" value="P:nucleobase-containing compound metabolic process"/>
    <property type="evidence" value="ECO:0007669"/>
    <property type="project" value="InterPro"/>
</dbReference>
<dbReference type="InterPro" id="IPR036397">
    <property type="entry name" value="RNaseH_sf"/>
</dbReference>
<dbReference type="PANTHER" id="PTHR13620:SF121">
    <property type="entry name" value="EMB|CAB82946.1-RELATED"/>
    <property type="match status" value="1"/>
</dbReference>
<evidence type="ECO:0000259" key="3">
    <source>
        <dbReference type="SMART" id="SM00474"/>
    </source>
</evidence>
<proteinExistence type="predicted"/>
<dbReference type="Pfam" id="PF01612">
    <property type="entry name" value="DNA_pol_A_exo1"/>
    <property type="match status" value="1"/>
</dbReference>
<dbReference type="EMBL" id="QGNW01001492">
    <property type="protein sequence ID" value="RVW39219.1"/>
    <property type="molecule type" value="Genomic_DNA"/>
</dbReference>
<evidence type="ECO:0000256" key="1">
    <source>
        <dbReference type="ARBA" id="ARBA00022722"/>
    </source>
</evidence>
<dbReference type="GO" id="GO:0003676">
    <property type="term" value="F:nucleic acid binding"/>
    <property type="evidence" value="ECO:0007669"/>
    <property type="project" value="InterPro"/>
</dbReference>
<dbReference type="Proteomes" id="UP000288805">
    <property type="component" value="Unassembled WGS sequence"/>
</dbReference>
<feature type="domain" description="3'-5' exonuclease" evidence="3">
    <location>
        <begin position="39"/>
        <end position="219"/>
    </location>
</feature>
<gene>
    <name evidence="4" type="primary">WEX_9</name>
    <name evidence="4" type="ORF">CK203_106655</name>
</gene>
<dbReference type="GO" id="GO:0008408">
    <property type="term" value="F:3'-5' exonuclease activity"/>
    <property type="evidence" value="ECO:0007669"/>
    <property type="project" value="InterPro"/>
</dbReference>
<name>A0A438DUQ5_VITVI</name>
<dbReference type="InterPro" id="IPR012337">
    <property type="entry name" value="RNaseH-like_sf"/>
</dbReference>
<accession>A0A438DUQ5</accession>